<dbReference type="PANTHER" id="PTHR46756:SF18">
    <property type="entry name" value="GAS2-LIKE PROTEIN PICKLED EGGS"/>
    <property type="match status" value="1"/>
</dbReference>
<protein>
    <recommendedName>
        <fullName evidence="2">Calponin-homology (CH) domain-containing protein</fullName>
    </recommendedName>
</protein>
<dbReference type="GO" id="GO:0008093">
    <property type="term" value="F:cytoskeletal anchor activity"/>
    <property type="evidence" value="ECO:0007669"/>
    <property type="project" value="TreeGrafter"/>
</dbReference>
<organism evidence="3 4">
    <name type="scientific">Saponaria officinalis</name>
    <name type="common">Common soapwort</name>
    <name type="synonym">Lychnis saponaria</name>
    <dbReference type="NCBI Taxonomy" id="3572"/>
    <lineage>
        <taxon>Eukaryota</taxon>
        <taxon>Viridiplantae</taxon>
        <taxon>Streptophyta</taxon>
        <taxon>Embryophyta</taxon>
        <taxon>Tracheophyta</taxon>
        <taxon>Spermatophyta</taxon>
        <taxon>Magnoliopsida</taxon>
        <taxon>eudicotyledons</taxon>
        <taxon>Gunneridae</taxon>
        <taxon>Pentapetalae</taxon>
        <taxon>Caryophyllales</taxon>
        <taxon>Caryophyllaceae</taxon>
        <taxon>Caryophylleae</taxon>
        <taxon>Saponaria</taxon>
    </lineage>
</organism>
<dbReference type="PROSITE" id="PS50021">
    <property type="entry name" value="CH"/>
    <property type="match status" value="1"/>
</dbReference>
<feature type="domain" description="Calponin-homology (CH)" evidence="2">
    <location>
        <begin position="30"/>
        <end position="152"/>
    </location>
</feature>
<dbReference type="Gene3D" id="1.10.418.10">
    <property type="entry name" value="Calponin-like domain"/>
    <property type="match status" value="1"/>
</dbReference>
<feature type="region of interest" description="Disordered" evidence="1">
    <location>
        <begin position="723"/>
        <end position="765"/>
    </location>
</feature>
<dbReference type="SUPFAM" id="SSF47576">
    <property type="entry name" value="Calponin-homology domain, CH-domain"/>
    <property type="match status" value="1"/>
</dbReference>
<gene>
    <name evidence="3" type="ORF">RND81_09G212300</name>
</gene>
<accession>A0AAW1INR1</accession>
<name>A0AAW1INR1_SAPOF</name>
<dbReference type="GO" id="GO:0005884">
    <property type="term" value="C:actin filament"/>
    <property type="evidence" value="ECO:0007669"/>
    <property type="project" value="TreeGrafter"/>
</dbReference>
<keyword evidence="4" id="KW-1185">Reference proteome</keyword>
<evidence type="ECO:0000256" key="1">
    <source>
        <dbReference type="SAM" id="MobiDB-lite"/>
    </source>
</evidence>
<dbReference type="InterPro" id="IPR001715">
    <property type="entry name" value="CH_dom"/>
</dbReference>
<sequence>MTVVSGGDFSPATVTSKSSVESNFRELDDAFLQTQTRIWLGEVLKIRLDEEMDISDILADGKLLSELSEVLSTMLPTLRVDATQSKTNEWKSFVSSKSTQRYMPYYNVGSFLKMCKNLGLDGIDLFTPSDVVEKRNTRKVCMCIRSLSKKARSKELNVPDFDSVTCTLTMPTNMVECIRKSLEMSQSNSSLSDGLEVDKVLSVRCKNRISNSASTVSNEYSSDICEDAESNFMLGEVNGPSCDNYDPESSSMQCSEVVDNYSSTPQINTRILEKEEDDQCEYLSPSNGESVGSPCSQYFSDQEVGMPSSDCLDSHVSGKVDLNSQAKPKFQNGDIFHIPIDWENGHLDFENHSDESNCVSHDKQDTDICDGRFGIPTYPSEVASEKSSRTNSIALGDVDVACEFLMEDGFDTSGTTMRSLEDSDMVGAIGGESLCDREAEEENICDQVVLQRASHVSGPIENPDFSCNSENLVPLLSTEVKNVAENPCDSLSNTNVNRDPVDLLDQMRVLQEQPSCPVDSCPNSCNSSSLPAVESNGTDDPLIFPGSDQGGACGESLYGSDTFDSTRTNSFMAGYDEAFETNKPSLDHAEECSNHDLTDLAVGRPYAAQSGSLVGLELATDGKICSENSRETCVIPEDHIPLDDPQLVAGTSGSIEDADRKCLQFVEDIEKGKTEHLIPVDDANDIPQHKPQKKLLKSVIKGTAIVGVAVFLLHLRKNRQENLSRVRKQPVEPLKPSAPAPSSMKGQKGGKTSSVYPAEKLKFGF</sequence>
<dbReference type="EMBL" id="JBDFQZ010000009">
    <property type="protein sequence ID" value="KAK9691689.1"/>
    <property type="molecule type" value="Genomic_DNA"/>
</dbReference>
<dbReference type="GO" id="GO:0051764">
    <property type="term" value="P:actin crosslink formation"/>
    <property type="evidence" value="ECO:0007669"/>
    <property type="project" value="TreeGrafter"/>
</dbReference>
<dbReference type="GO" id="GO:0051015">
    <property type="term" value="F:actin filament binding"/>
    <property type="evidence" value="ECO:0007669"/>
    <property type="project" value="TreeGrafter"/>
</dbReference>
<comment type="caution">
    <text evidence="3">The sequence shown here is derived from an EMBL/GenBank/DDBJ whole genome shotgun (WGS) entry which is preliminary data.</text>
</comment>
<dbReference type="AlphaFoldDB" id="A0AAW1INR1"/>
<evidence type="ECO:0000313" key="4">
    <source>
        <dbReference type="Proteomes" id="UP001443914"/>
    </source>
</evidence>
<dbReference type="Proteomes" id="UP001443914">
    <property type="component" value="Unassembled WGS sequence"/>
</dbReference>
<proteinExistence type="predicted"/>
<dbReference type="PANTHER" id="PTHR46756">
    <property type="entry name" value="TRANSGELIN"/>
    <property type="match status" value="1"/>
</dbReference>
<dbReference type="EMBL" id="JBDFQZ010000009">
    <property type="protein sequence ID" value="KAK9691687.1"/>
    <property type="molecule type" value="Genomic_DNA"/>
</dbReference>
<dbReference type="CDD" id="cd00014">
    <property type="entry name" value="CH_SF"/>
    <property type="match status" value="1"/>
</dbReference>
<evidence type="ECO:0000259" key="2">
    <source>
        <dbReference type="PROSITE" id="PS50021"/>
    </source>
</evidence>
<reference evidence="3 4" key="1">
    <citation type="submission" date="2024-03" db="EMBL/GenBank/DDBJ databases">
        <title>WGS assembly of Saponaria officinalis var. Norfolk2.</title>
        <authorList>
            <person name="Jenkins J."/>
            <person name="Shu S."/>
            <person name="Grimwood J."/>
            <person name="Barry K."/>
            <person name="Goodstein D."/>
            <person name="Schmutz J."/>
            <person name="Leebens-Mack J."/>
            <person name="Osbourn A."/>
        </authorList>
    </citation>
    <scope>NUCLEOTIDE SEQUENCE [LARGE SCALE GENOMIC DNA]</scope>
    <source>
        <strain evidence="4">cv. Norfolk2</strain>
        <strain evidence="3">JIC</strain>
        <tissue evidence="3">Leaf</tissue>
    </source>
</reference>
<dbReference type="InterPro" id="IPR036872">
    <property type="entry name" value="CH_dom_sf"/>
</dbReference>
<evidence type="ECO:0000313" key="3">
    <source>
        <dbReference type="EMBL" id="KAK9691689.1"/>
    </source>
</evidence>